<evidence type="ECO:0000313" key="1">
    <source>
        <dbReference type="EMBL" id="EKX42741.1"/>
    </source>
</evidence>
<dbReference type="PaxDb" id="55529-EKX42741"/>
<reference evidence="2" key="3">
    <citation type="submission" date="2016-03" db="UniProtKB">
        <authorList>
            <consortium name="EnsemblProtists"/>
        </authorList>
    </citation>
    <scope>IDENTIFICATION</scope>
</reference>
<dbReference type="HOGENOM" id="CLU_2817870_0_0_1"/>
<reference evidence="1 3" key="1">
    <citation type="journal article" date="2012" name="Nature">
        <title>Algal genomes reveal evolutionary mosaicism and the fate of nucleomorphs.</title>
        <authorList>
            <consortium name="DOE Joint Genome Institute"/>
            <person name="Curtis B.A."/>
            <person name="Tanifuji G."/>
            <person name="Burki F."/>
            <person name="Gruber A."/>
            <person name="Irimia M."/>
            <person name="Maruyama S."/>
            <person name="Arias M.C."/>
            <person name="Ball S.G."/>
            <person name="Gile G.H."/>
            <person name="Hirakawa Y."/>
            <person name="Hopkins J.F."/>
            <person name="Kuo A."/>
            <person name="Rensing S.A."/>
            <person name="Schmutz J."/>
            <person name="Symeonidi A."/>
            <person name="Elias M."/>
            <person name="Eveleigh R.J."/>
            <person name="Herman E.K."/>
            <person name="Klute M.J."/>
            <person name="Nakayama T."/>
            <person name="Obornik M."/>
            <person name="Reyes-Prieto A."/>
            <person name="Armbrust E.V."/>
            <person name="Aves S.J."/>
            <person name="Beiko R.G."/>
            <person name="Coutinho P."/>
            <person name="Dacks J.B."/>
            <person name="Durnford D.G."/>
            <person name="Fast N.M."/>
            <person name="Green B.R."/>
            <person name="Grisdale C.J."/>
            <person name="Hempel F."/>
            <person name="Henrissat B."/>
            <person name="Hoppner M.P."/>
            <person name="Ishida K."/>
            <person name="Kim E."/>
            <person name="Koreny L."/>
            <person name="Kroth P.G."/>
            <person name="Liu Y."/>
            <person name="Malik S.B."/>
            <person name="Maier U.G."/>
            <person name="McRose D."/>
            <person name="Mock T."/>
            <person name="Neilson J.A."/>
            <person name="Onodera N.T."/>
            <person name="Poole A.M."/>
            <person name="Pritham E.J."/>
            <person name="Richards T.A."/>
            <person name="Rocap G."/>
            <person name="Roy S.W."/>
            <person name="Sarai C."/>
            <person name="Schaack S."/>
            <person name="Shirato S."/>
            <person name="Slamovits C.H."/>
            <person name="Spencer D.F."/>
            <person name="Suzuki S."/>
            <person name="Worden A.Z."/>
            <person name="Zauner S."/>
            <person name="Barry K."/>
            <person name="Bell C."/>
            <person name="Bharti A.K."/>
            <person name="Crow J.A."/>
            <person name="Grimwood J."/>
            <person name="Kramer R."/>
            <person name="Lindquist E."/>
            <person name="Lucas S."/>
            <person name="Salamov A."/>
            <person name="McFadden G.I."/>
            <person name="Lane C.E."/>
            <person name="Keeling P.J."/>
            <person name="Gray M.W."/>
            <person name="Grigoriev I.V."/>
            <person name="Archibald J.M."/>
        </authorList>
    </citation>
    <scope>NUCLEOTIDE SEQUENCE</scope>
    <source>
        <strain evidence="1 3">CCMP2712</strain>
    </source>
</reference>
<dbReference type="KEGG" id="gtt:GUITHDRAFT_111110"/>
<dbReference type="AlphaFoldDB" id="L1J2I9"/>
<name>L1J2I9_GUITC</name>
<dbReference type="EnsemblProtists" id="EKX42741">
    <property type="protein sequence ID" value="EKX42741"/>
    <property type="gene ID" value="GUITHDRAFT_111110"/>
</dbReference>
<protein>
    <submittedName>
        <fullName evidence="1 2">Uncharacterized protein</fullName>
    </submittedName>
</protein>
<dbReference type="RefSeq" id="XP_005829721.1">
    <property type="nucleotide sequence ID" value="XM_005829664.1"/>
</dbReference>
<keyword evidence="3" id="KW-1185">Reference proteome</keyword>
<dbReference type="GeneID" id="17299534"/>
<evidence type="ECO:0000313" key="2">
    <source>
        <dbReference type="EnsemblProtists" id="EKX42741"/>
    </source>
</evidence>
<accession>L1J2I9</accession>
<evidence type="ECO:0000313" key="3">
    <source>
        <dbReference type="Proteomes" id="UP000011087"/>
    </source>
</evidence>
<gene>
    <name evidence="1" type="ORF">GUITHDRAFT_111110</name>
</gene>
<organism evidence="1">
    <name type="scientific">Guillardia theta (strain CCMP2712)</name>
    <name type="common">Cryptophyte</name>
    <dbReference type="NCBI Taxonomy" id="905079"/>
    <lineage>
        <taxon>Eukaryota</taxon>
        <taxon>Cryptophyceae</taxon>
        <taxon>Pyrenomonadales</taxon>
        <taxon>Geminigeraceae</taxon>
        <taxon>Guillardia</taxon>
    </lineage>
</organism>
<reference evidence="3" key="2">
    <citation type="submission" date="2012-11" db="EMBL/GenBank/DDBJ databases">
        <authorList>
            <person name="Kuo A."/>
            <person name="Curtis B.A."/>
            <person name="Tanifuji G."/>
            <person name="Burki F."/>
            <person name="Gruber A."/>
            <person name="Irimia M."/>
            <person name="Maruyama S."/>
            <person name="Arias M.C."/>
            <person name="Ball S.G."/>
            <person name="Gile G.H."/>
            <person name="Hirakawa Y."/>
            <person name="Hopkins J.F."/>
            <person name="Rensing S.A."/>
            <person name="Schmutz J."/>
            <person name="Symeonidi A."/>
            <person name="Elias M."/>
            <person name="Eveleigh R.J."/>
            <person name="Herman E.K."/>
            <person name="Klute M.J."/>
            <person name="Nakayama T."/>
            <person name="Obornik M."/>
            <person name="Reyes-Prieto A."/>
            <person name="Armbrust E.V."/>
            <person name="Aves S.J."/>
            <person name="Beiko R.G."/>
            <person name="Coutinho P."/>
            <person name="Dacks J.B."/>
            <person name="Durnford D.G."/>
            <person name="Fast N.M."/>
            <person name="Green B.R."/>
            <person name="Grisdale C."/>
            <person name="Hempe F."/>
            <person name="Henrissat B."/>
            <person name="Hoppner M.P."/>
            <person name="Ishida K.-I."/>
            <person name="Kim E."/>
            <person name="Koreny L."/>
            <person name="Kroth P.G."/>
            <person name="Liu Y."/>
            <person name="Malik S.-B."/>
            <person name="Maier U.G."/>
            <person name="McRose D."/>
            <person name="Mock T."/>
            <person name="Neilson J.A."/>
            <person name="Onodera N.T."/>
            <person name="Poole A.M."/>
            <person name="Pritham E.J."/>
            <person name="Richards T.A."/>
            <person name="Rocap G."/>
            <person name="Roy S.W."/>
            <person name="Sarai C."/>
            <person name="Schaack S."/>
            <person name="Shirato S."/>
            <person name="Slamovits C.H."/>
            <person name="Spencer D.F."/>
            <person name="Suzuki S."/>
            <person name="Worden A.Z."/>
            <person name="Zauner S."/>
            <person name="Barry K."/>
            <person name="Bell C."/>
            <person name="Bharti A.K."/>
            <person name="Crow J.A."/>
            <person name="Grimwood J."/>
            <person name="Kramer R."/>
            <person name="Lindquist E."/>
            <person name="Lucas S."/>
            <person name="Salamov A."/>
            <person name="McFadden G.I."/>
            <person name="Lane C.E."/>
            <person name="Keeling P.J."/>
            <person name="Gray M.W."/>
            <person name="Grigoriev I.V."/>
            <person name="Archibald J.M."/>
        </authorList>
    </citation>
    <scope>NUCLEOTIDE SEQUENCE</scope>
    <source>
        <strain evidence="3">CCMP2712</strain>
    </source>
</reference>
<dbReference type="Proteomes" id="UP000011087">
    <property type="component" value="Unassembled WGS sequence"/>
</dbReference>
<proteinExistence type="predicted"/>
<sequence length="67" mass="7582">MKRRKNMKRVTRTGLVEANRGFQDHMFKLYTGQSLKQRHIDHASQSIGGSRGVDRFGIPRGGAVIDI</sequence>
<dbReference type="EMBL" id="JH993014">
    <property type="protein sequence ID" value="EKX42741.1"/>
    <property type="molecule type" value="Genomic_DNA"/>
</dbReference>